<dbReference type="SUPFAM" id="SSF48452">
    <property type="entry name" value="TPR-like"/>
    <property type="match status" value="1"/>
</dbReference>
<gene>
    <name evidence="4" type="ORF">COW36_01895</name>
</gene>
<dbReference type="Proteomes" id="UP000231019">
    <property type="component" value="Unassembled WGS sequence"/>
</dbReference>
<protein>
    <submittedName>
        <fullName evidence="4">Uncharacterized protein</fullName>
    </submittedName>
</protein>
<keyword evidence="1" id="KW-0677">Repeat</keyword>
<dbReference type="PANTHER" id="PTHR15704:SF7">
    <property type="entry name" value="SUPERKILLER COMPLEX PROTEIN 3"/>
    <property type="match status" value="1"/>
</dbReference>
<evidence type="ECO:0000313" key="5">
    <source>
        <dbReference type="Proteomes" id="UP000231019"/>
    </source>
</evidence>
<dbReference type="PANTHER" id="PTHR15704">
    <property type="entry name" value="SUPERKILLER 3 PROTEIN-RELATED"/>
    <property type="match status" value="1"/>
</dbReference>
<proteinExistence type="predicted"/>
<dbReference type="SUPFAM" id="SSF53756">
    <property type="entry name" value="UDP-Glycosyltransferase/glycogen phosphorylase"/>
    <property type="match status" value="1"/>
</dbReference>
<dbReference type="SMART" id="SM00028">
    <property type="entry name" value="TPR"/>
    <property type="match status" value="3"/>
</dbReference>
<reference evidence="4 5" key="1">
    <citation type="submission" date="2017-09" db="EMBL/GenBank/DDBJ databases">
        <title>Depth-based differentiation of microbial function through sediment-hosted aquifers and enrichment of novel symbionts in the deep terrestrial subsurface.</title>
        <authorList>
            <person name="Probst A.J."/>
            <person name="Ladd B."/>
            <person name="Jarett J.K."/>
            <person name="Geller-Mcgrath D.E."/>
            <person name="Sieber C.M."/>
            <person name="Emerson J.B."/>
            <person name="Anantharaman K."/>
            <person name="Thomas B.C."/>
            <person name="Malmstrom R."/>
            <person name="Stieglmeier M."/>
            <person name="Klingl A."/>
            <person name="Woyke T."/>
            <person name="Ryan C.M."/>
            <person name="Banfield J.F."/>
        </authorList>
    </citation>
    <scope>NUCLEOTIDE SEQUENCE [LARGE SCALE GENOMIC DNA]</scope>
    <source>
        <strain evidence="4">CG17_big_fil_post_rev_8_21_14_2_50_48_46</strain>
    </source>
</reference>
<name>A0A2M7GB74_9BACT</name>
<evidence type="ECO:0000256" key="2">
    <source>
        <dbReference type="ARBA" id="ARBA00022803"/>
    </source>
</evidence>
<dbReference type="GO" id="GO:0055087">
    <property type="term" value="C:Ski complex"/>
    <property type="evidence" value="ECO:0007669"/>
    <property type="project" value="InterPro"/>
</dbReference>
<keyword evidence="2 3" id="KW-0802">TPR repeat</keyword>
<dbReference type="AlphaFoldDB" id="A0A2M7GB74"/>
<dbReference type="EMBL" id="PFFQ01000005">
    <property type="protein sequence ID" value="PIW19188.1"/>
    <property type="molecule type" value="Genomic_DNA"/>
</dbReference>
<dbReference type="InterPro" id="IPR039226">
    <property type="entry name" value="Ski3/TTC37"/>
</dbReference>
<organism evidence="4 5">
    <name type="scientific">bacterium (Candidatus Blackallbacteria) CG17_big_fil_post_rev_8_21_14_2_50_48_46</name>
    <dbReference type="NCBI Taxonomy" id="2014261"/>
    <lineage>
        <taxon>Bacteria</taxon>
        <taxon>Candidatus Blackallbacteria</taxon>
    </lineage>
</organism>
<sequence>MEANTLALAWQAWQEGRLRHARKLAEQASREVAQASPRAHTLLARIFLDSQLPTLAHMHLNAGIANQTDQLLQAQMCWELGQFEAGLQVLSTFPNPNLSEFRVLKFLLSEGLNPSETHFQELLSSPESPEESRQILSFCHGQSKNPQSLEKWILGLNGAESFQLESHLILAQSYFDQGDIQASRAWFLSAQKFAPQNSRILLGLGLCAQQSGNKNLAESYYQQALQIQPGLISAHFNLGVLYLSQGQWREGFRKLEWRLQKPRLKKLLKPLWQGQNLKERRLLVQAEYGLGDQIQFWRFLSPLCEQVGALILEVPAPLFHLAERLNLPITLFKEGSAPPAYDYAIPLLSLPFRLNLAKDSDMRSLPPWKLPQVSKPSPKRTPKIGLVWQGRIAPAHKSYRQLQAQKAIPRQQIQAWVEDFPAAEYLALQPDLLPEAIPPGIQDAGAQLENFEQTLNLLQDLDALLSIDSAPLHLAGSCQVPARLLLNEPRPWLWPATGAETYWYPQVKLLSPLNPGFNPLAGII</sequence>
<accession>A0A2M7GB74</accession>
<dbReference type="Gene3D" id="3.40.50.2000">
    <property type="entry name" value="Glycogen Phosphorylase B"/>
    <property type="match status" value="1"/>
</dbReference>
<dbReference type="PROSITE" id="PS50005">
    <property type="entry name" value="TPR"/>
    <property type="match status" value="1"/>
</dbReference>
<dbReference type="InterPro" id="IPR019734">
    <property type="entry name" value="TPR_rpt"/>
</dbReference>
<evidence type="ECO:0000256" key="1">
    <source>
        <dbReference type="ARBA" id="ARBA00022737"/>
    </source>
</evidence>
<evidence type="ECO:0000256" key="3">
    <source>
        <dbReference type="PROSITE-ProRule" id="PRU00339"/>
    </source>
</evidence>
<comment type="caution">
    <text evidence="4">The sequence shown here is derived from an EMBL/GenBank/DDBJ whole genome shotgun (WGS) entry which is preliminary data.</text>
</comment>
<dbReference type="InterPro" id="IPR011990">
    <property type="entry name" value="TPR-like_helical_dom_sf"/>
</dbReference>
<dbReference type="Pfam" id="PF13432">
    <property type="entry name" value="TPR_16"/>
    <property type="match status" value="1"/>
</dbReference>
<dbReference type="GO" id="GO:0006401">
    <property type="term" value="P:RNA catabolic process"/>
    <property type="evidence" value="ECO:0007669"/>
    <property type="project" value="InterPro"/>
</dbReference>
<feature type="repeat" description="TPR" evidence="3">
    <location>
        <begin position="198"/>
        <end position="231"/>
    </location>
</feature>
<evidence type="ECO:0000313" key="4">
    <source>
        <dbReference type="EMBL" id="PIW19188.1"/>
    </source>
</evidence>
<dbReference type="Gene3D" id="1.25.40.10">
    <property type="entry name" value="Tetratricopeptide repeat domain"/>
    <property type="match status" value="1"/>
</dbReference>